<dbReference type="Pfam" id="PF00004">
    <property type="entry name" value="AAA"/>
    <property type="match status" value="1"/>
</dbReference>
<dbReference type="CDD" id="cd18139">
    <property type="entry name" value="HLD_clamp_RarA"/>
    <property type="match status" value="1"/>
</dbReference>
<dbReference type="GO" id="GO:0000731">
    <property type="term" value="P:DNA synthesis involved in DNA repair"/>
    <property type="evidence" value="ECO:0007669"/>
    <property type="project" value="TreeGrafter"/>
</dbReference>
<organism evidence="5 6">
    <name type="scientific">Megasphaera hexanoica</name>
    <dbReference type="NCBI Taxonomy" id="1675036"/>
    <lineage>
        <taxon>Bacteria</taxon>
        <taxon>Bacillati</taxon>
        <taxon>Bacillota</taxon>
        <taxon>Negativicutes</taxon>
        <taxon>Veillonellales</taxon>
        <taxon>Veillonellaceae</taxon>
        <taxon>Megasphaera</taxon>
    </lineage>
</organism>
<evidence type="ECO:0000259" key="4">
    <source>
        <dbReference type="SMART" id="SM00382"/>
    </source>
</evidence>
<sequence>MNGDDLFSLAAEEQQPLLAPLAVRMRPETLDEICGQDTLIGPGSFLRAMIEKDTLPSLLFYGPSGVGKTTLAHVIAHATHSRFVKVNAVTAGTAELRKVIQEARDAIQMYQKRTILFIDEIHRFNKSQQDVLLPYVEDGTVILIGATTENPYFEVNRPLLSRLRVLTFSPLGREDIARILMRALTDQEKGLGSLHIQADAGVLQLLTDGADCDARAGLNLLEQACMLVPEGGRLKKETVEKVMGHALYTYDKQGDAHYDTISAFIKSMRGSDPDAALHYLARMIEAGEQPSFIARRLVICAAEDVGLADPQALVVANAAAQAVELVGWPEGRIILSEAVIYVSCAPKSNSAYMAIDRALHDVRRGGCGEIPAWLRDAHYQGASSLGYGAGYKYPHDYPGGWVRQQYLPDPLKDRQYYEATNHGKEDVMAEKWHKRRSCDK</sequence>
<dbReference type="Pfam" id="PF16193">
    <property type="entry name" value="AAA_assoc_2"/>
    <property type="match status" value="1"/>
</dbReference>
<dbReference type="InterPro" id="IPR003593">
    <property type="entry name" value="AAA+_ATPase"/>
</dbReference>
<dbReference type="SUPFAM" id="SSF48019">
    <property type="entry name" value="post-AAA+ oligomerization domain-like"/>
    <property type="match status" value="1"/>
</dbReference>
<dbReference type="GO" id="GO:0016887">
    <property type="term" value="F:ATP hydrolysis activity"/>
    <property type="evidence" value="ECO:0007669"/>
    <property type="project" value="InterPro"/>
</dbReference>
<dbReference type="SUPFAM" id="SSF52540">
    <property type="entry name" value="P-loop containing nucleoside triphosphate hydrolases"/>
    <property type="match status" value="1"/>
</dbReference>
<dbReference type="RefSeq" id="WP_170087679.1">
    <property type="nucleotide sequence ID" value="NZ_JABAFG010000012.1"/>
</dbReference>
<dbReference type="InterPro" id="IPR027417">
    <property type="entry name" value="P-loop_NTPase"/>
</dbReference>
<evidence type="ECO:0000313" key="6">
    <source>
        <dbReference type="Proteomes" id="UP000591071"/>
    </source>
</evidence>
<dbReference type="GO" id="GO:0006261">
    <property type="term" value="P:DNA-templated DNA replication"/>
    <property type="evidence" value="ECO:0007669"/>
    <property type="project" value="TreeGrafter"/>
</dbReference>
<dbReference type="AlphaFoldDB" id="A0A848BTQ6"/>
<proteinExistence type="inferred from homology"/>
<dbReference type="SMART" id="SM00382">
    <property type="entry name" value="AAA"/>
    <property type="match status" value="1"/>
</dbReference>
<dbReference type="InterPro" id="IPR032423">
    <property type="entry name" value="AAA_assoc_2"/>
</dbReference>
<keyword evidence="3" id="KW-0067">ATP-binding</keyword>
<dbReference type="GO" id="GO:0017116">
    <property type="term" value="F:single-stranded DNA helicase activity"/>
    <property type="evidence" value="ECO:0007669"/>
    <property type="project" value="TreeGrafter"/>
</dbReference>
<dbReference type="FunFam" id="1.20.272.10:FF:000001">
    <property type="entry name" value="Putative AAA family ATPase"/>
    <property type="match status" value="1"/>
</dbReference>
<protein>
    <submittedName>
        <fullName evidence="5">Replication-associated recombination protein A</fullName>
    </submittedName>
</protein>
<evidence type="ECO:0000256" key="2">
    <source>
        <dbReference type="ARBA" id="ARBA00022741"/>
    </source>
</evidence>
<accession>A0A848BTQ6</accession>
<dbReference type="InterPro" id="IPR003959">
    <property type="entry name" value="ATPase_AAA_core"/>
</dbReference>
<dbReference type="PANTHER" id="PTHR13779:SF7">
    <property type="entry name" value="ATPASE WRNIP1"/>
    <property type="match status" value="1"/>
</dbReference>
<dbReference type="GO" id="GO:0003677">
    <property type="term" value="F:DNA binding"/>
    <property type="evidence" value="ECO:0007669"/>
    <property type="project" value="InterPro"/>
</dbReference>
<dbReference type="Gene3D" id="3.40.50.300">
    <property type="entry name" value="P-loop containing nucleotide triphosphate hydrolases"/>
    <property type="match status" value="1"/>
</dbReference>
<evidence type="ECO:0000313" key="5">
    <source>
        <dbReference type="EMBL" id="NME28580.1"/>
    </source>
</evidence>
<name>A0A848BTQ6_9FIRM</name>
<dbReference type="Gene3D" id="1.10.3710.10">
    <property type="entry name" value="DNA polymerase III clamp loader subunits, C-terminal domain"/>
    <property type="match status" value="1"/>
</dbReference>
<keyword evidence="2" id="KW-0547">Nucleotide-binding</keyword>
<comment type="caution">
    <text evidence="5">The sequence shown here is derived from an EMBL/GenBank/DDBJ whole genome shotgun (WGS) entry which is preliminary data.</text>
</comment>
<comment type="similarity">
    <text evidence="1">Belongs to the AAA ATPase family. RarA/MGS1/WRNIP1 subfamily.</text>
</comment>
<dbReference type="FunFam" id="3.40.50.300:FF:000345">
    <property type="entry name" value="AAA family ATPase"/>
    <property type="match status" value="1"/>
</dbReference>
<dbReference type="Gene3D" id="1.10.8.60">
    <property type="match status" value="1"/>
</dbReference>
<dbReference type="Proteomes" id="UP000591071">
    <property type="component" value="Unassembled WGS sequence"/>
</dbReference>
<dbReference type="CDD" id="cd00009">
    <property type="entry name" value="AAA"/>
    <property type="match status" value="1"/>
</dbReference>
<gene>
    <name evidence="5" type="ORF">HF872_08070</name>
</gene>
<evidence type="ECO:0000256" key="3">
    <source>
        <dbReference type="ARBA" id="ARBA00022840"/>
    </source>
</evidence>
<evidence type="ECO:0000256" key="1">
    <source>
        <dbReference type="ARBA" id="ARBA00008959"/>
    </source>
</evidence>
<dbReference type="Pfam" id="PF12002">
    <property type="entry name" value="MgsA_C"/>
    <property type="match status" value="1"/>
</dbReference>
<dbReference type="InterPro" id="IPR051314">
    <property type="entry name" value="AAA_ATPase_RarA/MGS1/WRNIP1"/>
</dbReference>
<dbReference type="InterPro" id="IPR021886">
    <property type="entry name" value="MgsA_C"/>
</dbReference>
<dbReference type="GO" id="GO:0005524">
    <property type="term" value="F:ATP binding"/>
    <property type="evidence" value="ECO:0007669"/>
    <property type="project" value="UniProtKB-KW"/>
</dbReference>
<dbReference type="InterPro" id="IPR008921">
    <property type="entry name" value="DNA_pol3_clamp-load_cplx_C"/>
</dbReference>
<dbReference type="FunFam" id="1.10.3710.10:FF:000003">
    <property type="entry name" value="ATPase, AAA family protein"/>
    <property type="match status" value="1"/>
</dbReference>
<dbReference type="PANTHER" id="PTHR13779">
    <property type="entry name" value="WERNER HELICASE-INTERACTING PROTEIN 1 FAMILY MEMBER"/>
    <property type="match status" value="1"/>
</dbReference>
<dbReference type="Gene3D" id="1.20.272.10">
    <property type="match status" value="1"/>
</dbReference>
<reference evidence="5 6" key="1">
    <citation type="submission" date="2020-04" db="EMBL/GenBank/DDBJ databases">
        <authorList>
            <person name="Hitch T.C.A."/>
            <person name="Wylensek D."/>
            <person name="Clavel T."/>
        </authorList>
    </citation>
    <scope>NUCLEOTIDE SEQUENCE [LARGE SCALE GENOMIC DNA]</scope>
    <source>
        <strain evidence="5 6">Oil-RF-744-FAT-WT-6-1</strain>
    </source>
</reference>
<dbReference type="EMBL" id="JABAFG010000012">
    <property type="protein sequence ID" value="NME28580.1"/>
    <property type="molecule type" value="Genomic_DNA"/>
</dbReference>
<dbReference type="GO" id="GO:0008047">
    <property type="term" value="F:enzyme activator activity"/>
    <property type="evidence" value="ECO:0007669"/>
    <property type="project" value="TreeGrafter"/>
</dbReference>
<feature type="domain" description="AAA+ ATPase" evidence="4">
    <location>
        <begin position="54"/>
        <end position="173"/>
    </location>
</feature>